<keyword evidence="4" id="KW-1185">Reference proteome</keyword>
<name>A0A366HCS2_9BURK</name>
<evidence type="ECO:0000313" key="3">
    <source>
        <dbReference type="EMBL" id="RBP40209.1"/>
    </source>
</evidence>
<reference evidence="3 4" key="1">
    <citation type="submission" date="2018-06" db="EMBL/GenBank/DDBJ databases">
        <title>Genomic Encyclopedia of Type Strains, Phase IV (KMG-IV): sequencing the most valuable type-strain genomes for metagenomic binning, comparative biology and taxonomic classification.</title>
        <authorList>
            <person name="Goeker M."/>
        </authorList>
    </citation>
    <scope>NUCLEOTIDE SEQUENCE [LARGE SCALE GENOMIC DNA]</scope>
    <source>
        <strain evidence="3 4">DSM 25520</strain>
    </source>
</reference>
<dbReference type="EMBL" id="QNRQ01000004">
    <property type="protein sequence ID" value="RBP40209.1"/>
    <property type="molecule type" value="Genomic_DNA"/>
</dbReference>
<dbReference type="GO" id="GO:0043190">
    <property type="term" value="C:ATP-binding cassette (ABC) transporter complex"/>
    <property type="evidence" value="ECO:0007669"/>
    <property type="project" value="InterPro"/>
</dbReference>
<comment type="caution">
    <text evidence="3">The sequence shown here is derived from an EMBL/GenBank/DDBJ whole genome shotgun (WGS) entry which is preliminary data.</text>
</comment>
<proteinExistence type="inferred from homology"/>
<evidence type="ECO:0000256" key="1">
    <source>
        <dbReference type="ARBA" id="ARBA00007162"/>
    </source>
</evidence>
<dbReference type="Gene3D" id="3.40.190.10">
    <property type="entry name" value="Periplasmic binding protein-like II"/>
    <property type="match status" value="2"/>
</dbReference>
<dbReference type="GO" id="GO:0055085">
    <property type="term" value="P:transmembrane transport"/>
    <property type="evidence" value="ECO:0007669"/>
    <property type="project" value="InterPro"/>
</dbReference>
<evidence type="ECO:0000313" key="4">
    <source>
        <dbReference type="Proteomes" id="UP000253628"/>
    </source>
</evidence>
<dbReference type="SUPFAM" id="SSF53850">
    <property type="entry name" value="Periplasmic binding protein-like II"/>
    <property type="match status" value="1"/>
</dbReference>
<dbReference type="InterPro" id="IPR005770">
    <property type="entry name" value="PhnD"/>
</dbReference>
<accession>A0A366HCS2</accession>
<dbReference type="OrthoDB" id="527737at2"/>
<evidence type="ECO:0000256" key="2">
    <source>
        <dbReference type="ARBA" id="ARBA00022729"/>
    </source>
</evidence>
<dbReference type="Pfam" id="PF12974">
    <property type="entry name" value="Phosphonate-bd"/>
    <property type="match status" value="1"/>
</dbReference>
<dbReference type="AlphaFoldDB" id="A0A366HCS2"/>
<dbReference type="PANTHER" id="PTHR35841">
    <property type="entry name" value="PHOSPHONATES-BINDING PERIPLASMIC PROTEIN"/>
    <property type="match status" value="1"/>
</dbReference>
<dbReference type="NCBIfam" id="TIGR01098">
    <property type="entry name" value="3A0109s03R"/>
    <property type="match status" value="1"/>
</dbReference>
<gene>
    <name evidence="3" type="ORF">DFR37_104308</name>
</gene>
<dbReference type="Proteomes" id="UP000253628">
    <property type="component" value="Unassembled WGS sequence"/>
</dbReference>
<dbReference type="PANTHER" id="PTHR35841:SF1">
    <property type="entry name" value="PHOSPHONATES-BINDING PERIPLASMIC PROTEIN"/>
    <property type="match status" value="1"/>
</dbReference>
<protein>
    <submittedName>
        <fullName evidence="3">Phosphonate transport system substrate-binding protein</fullName>
    </submittedName>
</protein>
<keyword evidence="2" id="KW-0732">Signal</keyword>
<comment type="similarity">
    <text evidence="1">Belongs to the phosphate/phosphite/phosphonate binding protein family.</text>
</comment>
<organism evidence="3 4">
    <name type="scientific">Eoetvoesiella caeni</name>
    <dbReference type="NCBI Taxonomy" id="645616"/>
    <lineage>
        <taxon>Bacteria</taxon>
        <taxon>Pseudomonadati</taxon>
        <taxon>Pseudomonadota</taxon>
        <taxon>Betaproteobacteria</taxon>
        <taxon>Burkholderiales</taxon>
        <taxon>Alcaligenaceae</taxon>
        <taxon>Eoetvoesiella</taxon>
    </lineage>
</organism>
<dbReference type="CDD" id="cd13571">
    <property type="entry name" value="PBP2_PnhD_1"/>
    <property type="match status" value="1"/>
</dbReference>
<sequence length="320" mass="35331">MVGFRRPNGNVLSGDQNLSLPNGNVRRRLLTAGVAAVGARVAPAWSREADQATLRIGTTAVFLDNQLQLLDIWRADLQATLGQAVQFVQRRSYREIVELLLRGHIDAAWICGYPYVLNSNQLRLVAVPQYKGAPLYCSYLIVPDSDQKTKAITRLEDKVFAYSDPLSNSGFLIPRTELLARHEDPSTFFRKSFFTFAHRKVVQAVAAGLADGGAVDSYVWDTIIAQFPAWASGARKVWQSPEYGFPPLVARKEMPASTFDALNAALLQMHERNDGRMILGRLALDRFVNGTDSLYDGIRKLNQTAGASTLAVEADSMSAK</sequence>